<dbReference type="InterPro" id="IPR028081">
    <property type="entry name" value="Leu-bd"/>
</dbReference>
<gene>
    <name evidence="5" type="ORF">D3P06_06695</name>
</gene>
<comment type="similarity">
    <text evidence="1">Belongs to the leucine-binding protein family.</text>
</comment>
<dbReference type="SUPFAM" id="SSF53822">
    <property type="entry name" value="Periplasmic binding protein-like I"/>
    <property type="match status" value="1"/>
</dbReference>
<dbReference type="OrthoDB" id="9147078at2"/>
<dbReference type="RefSeq" id="WP_119885826.1">
    <property type="nucleotide sequence ID" value="NZ_CP067169.1"/>
</dbReference>
<name>A0A418ZYH6_9RHOB</name>
<evidence type="ECO:0000256" key="1">
    <source>
        <dbReference type="ARBA" id="ARBA00010062"/>
    </source>
</evidence>
<protein>
    <submittedName>
        <fullName evidence="5">Branched-chain amino acid ABC transporter substrate-binding protein</fullName>
    </submittedName>
</protein>
<evidence type="ECO:0000313" key="5">
    <source>
        <dbReference type="EMBL" id="RJL05517.1"/>
    </source>
</evidence>
<dbReference type="Proteomes" id="UP000285530">
    <property type="component" value="Unassembled WGS sequence"/>
</dbReference>
<reference evidence="5 6" key="1">
    <citation type="submission" date="2018-09" db="EMBL/GenBank/DDBJ databases">
        <title>Paracoccus onubensis nov. sp. a moderate halophilic bacterium isolated from Gruta de las Maravillas (Aracena, Spain).</title>
        <authorList>
            <person name="Jurado V."/>
            <person name="Gutierrez-Patricio S."/>
            <person name="Gonzalez-Pimentel J.L."/>
            <person name="Laiz L."/>
            <person name="Saiz-Jimenez C."/>
        </authorList>
    </citation>
    <scope>NUCLEOTIDE SEQUENCE [LARGE SCALE GENOMIC DNA]</scope>
    <source>
        <strain evidence="5 6">DSM 19484</strain>
    </source>
</reference>
<accession>A0A418ZYH6</accession>
<evidence type="ECO:0000256" key="2">
    <source>
        <dbReference type="ARBA" id="ARBA00022729"/>
    </source>
</evidence>
<dbReference type="Pfam" id="PF13458">
    <property type="entry name" value="Peripla_BP_6"/>
    <property type="match status" value="1"/>
</dbReference>
<evidence type="ECO:0000256" key="3">
    <source>
        <dbReference type="SAM" id="SignalP"/>
    </source>
</evidence>
<keyword evidence="6" id="KW-1185">Reference proteome</keyword>
<feature type="domain" description="Leucine-binding protein" evidence="4">
    <location>
        <begin position="31"/>
        <end position="381"/>
    </location>
</feature>
<feature type="signal peptide" evidence="3">
    <location>
        <begin position="1"/>
        <end position="20"/>
    </location>
</feature>
<sequence>MLKSTTAFVLGLGLASAALGQSYDTGASDDEIKFGVILPLSGPASAYGSAGACFEGYFNRVNDNGGINGRKVSVIVRDDGYNPARTLEQARRLVERDGVLFIAGNIGTPGNSAIHSYMNQRKVPHIFLITGASKWDDPENYPWTMAFTPSYAAEALIYAQYIKENFPQGKVGILYQNDDFGRDYLEPFLQELGEDMVVSQVSFDTTAATVDSQMSALKDSGADIFFNVASPKFAAQAIRRAGEIGWAPTQFLVSVSNAKSAVLEPAGLAFSDGIITTQYLKEPSSPAYAEDADVAAWHDFRDNYFRAGSEGNWWDWSCYSASFAIEHVLNEAGDDLTRTNLMAVASGLKDLETPMLLDGITLTTGPDDFAPIEAMSLMRFNGDSWELFGDVMNVD</sequence>
<evidence type="ECO:0000259" key="4">
    <source>
        <dbReference type="Pfam" id="PF13458"/>
    </source>
</evidence>
<dbReference type="InterPro" id="IPR028082">
    <property type="entry name" value="Peripla_BP_I"/>
</dbReference>
<keyword evidence="2 3" id="KW-0732">Signal</keyword>
<feature type="chain" id="PRO_5019191960" evidence="3">
    <location>
        <begin position="21"/>
        <end position="395"/>
    </location>
</feature>
<dbReference type="CDD" id="cd06343">
    <property type="entry name" value="PBP1_ABC_ligand_binding-like"/>
    <property type="match status" value="1"/>
</dbReference>
<dbReference type="PANTHER" id="PTHR47235">
    <property type="entry name" value="BLR6548 PROTEIN"/>
    <property type="match status" value="1"/>
</dbReference>
<dbReference type="Gene3D" id="3.40.50.2300">
    <property type="match status" value="2"/>
</dbReference>
<organism evidence="5 6">
    <name type="scientific">Paracoccus aestuarii</name>
    <dbReference type="NCBI Taxonomy" id="453842"/>
    <lineage>
        <taxon>Bacteria</taxon>
        <taxon>Pseudomonadati</taxon>
        <taxon>Pseudomonadota</taxon>
        <taxon>Alphaproteobacteria</taxon>
        <taxon>Rhodobacterales</taxon>
        <taxon>Paracoccaceae</taxon>
        <taxon>Paracoccus</taxon>
    </lineage>
</organism>
<dbReference type="EMBL" id="QZEV01000022">
    <property type="protein sequence ID" value="RJL05517.1"/>
    <property type="molecule type" value="Genomic_DNA"/>
</dbReference>
<dbReference type="PANTHER" id="PTHR47235:SF1">
    <property type="entry name" value="BLR6548 PROTEIN"/>
    <property type="match status" value="1"/>
</dbReference>
<dbReference type="AlphaFoldDB" id="A0A418ZYH6"/>
<proteinExistence type="inferred from homology"/>
<comment type="caution">
    <text evidence="5">The sequence shown here is derived from an EMBL/GenBank/DDBJ whole genome shotgun (WGS) entry which is preliminary data.</text>
</comment>
<evidence type="ECO:0000313" key="6">
    <source>
        <dbReference type="Proteomes" id="UP000285530"/>
    </source>
</evidence>